<keyword evidence="1 3" id="KW-0597">Phosphoprotein</keyword>
<dbReference type="InterPro" id="IPR043128">
    <property type="entry name" value="Rev_trsase/Diguanyl_cyclase"/>
</dbReference>
<dbReference type="SUPFAM" id="SSF52172">
    <property type="entry name" value="CheY-like"/>
    <property type="match status" value="2"/>
</dbReference>
<dbReference type="SUPFAM" id="SSF47226">
    <property type="entry name" value="Histidine-containing phosphotransfer domain, HPT domain"/>
    <property type="match status" value="1"/>
</dbReference>
<dbReference type="NCBIfam" id="TIGR00254">
    <property type="entry name" value="GGDEF"/>
    <property type="match status" value="1"/>
</dbReference>
<dbReference type="RefSeq" id="WP_219873935.1">
    <property type="nucleotide sequence ID" value="NZ_JAHZIJ010000015.1"/>
</dbReference>
<dbReference type="Pfam" id="PF00072">
    <property type="entry name" value="Response_reg"/>
    <property type="match status" value="2"/>
</dbReference>
<feature type="domain" description="GGDEF" evidence="5">
    <location>
        <begin position="270"/>
        <end position="402"/>
    </location>
</feature>
<evidence type="ECO:0000313" key="7">
    <source>
        <dbReference type="EMBL" id="MBW7476691.1"/>
    </source>
</evidence>
<dbReference type="PROSITE" id="PS50110">
    <property type="entry name" value="RESPONSE_REGULATORY"/>
    <property type="match status" value="2"/>
</dbReference>
<evidence type="ECO:0000256" key="1">
    <source>
        <dbReference type="ARBA" id="ARBA00022553"/>
    </source>
</evidence>
<gene>
    <name evidence="7" type="ORF">K0T92_18395</name>
</gene>
<dbReference type="PANTHER" id="PTHR44591">
    <property type="entry name" value="STRESS RESPONSE REGULATOR PROTEIN 1"/>
    <property type="match status" value="1"/>
</dbReference>
<keyword evidence="8" id="KW-1185">Reference proteome</keyword>
<dbReference type="InterPro" id="IPR029787">
    <property type="entry name" value="Nucleotide_cyclase"/>
</dbReference>
<dbReference type="PANTHER" id="PTHR44591:SF3">
    <property type="entry name" value="RESPONSE REGULATORY DOMAIN-CONTAINING PROTEIN"/>
    <property type="match status" value="1"/>
</dbReference>
<evidence type="ECO:0000259" key="5">
    <source>
        <dbReference type="PROSITE" id="PS50887"/>
    </source>
</evidence>
<feature type="domain" description="HPt" evidence="6">
    <location>
        <begin position="1"/>
        <end position="92"/>
    </location>
</feature>
<feature type="domain" description="Response regulatory" evidence="4">
    <location>
        <begin position="396"/>
        <end position="518"/>
    </location>
</feature>
<dbReference type="SUPFAM" id="SSF55073">
    <property type="entry name" value="Nucleotide cyclase"/>
    <property type="match status" value="1"/>
</dbReference>
<dbReference type="EMBL" id="JAHZIJ010000015">
    <property type="protein sequence ID" value="MBW7476691.1"/>
    <property type="molecule type" value="Genomic_DNA"/>
</dbReference>
<dbReference type="SMART" id="SM00448">
    <property type="entry name" value="REC"/>
    <property type="match status" value="2"/>
</dbReference>
<dbReference type="Proteomes" id="UP000812277">
    <property type="component" value="Unassembled WGS sequence"/>
</dbReference>
<dbReference type="InterPro" id="IPR050595">
    <property type="entry name" value="Bact_response_regulator"/>
</dbReference>
<feature type="modified residue" description="4-aspartylphosphate" evidence="3">
    <location>
        <position position="451"/>
    </location>
</feature>
<dbReference type="Pfam" id="PF00990">
    <property type="entry name" value="GGDEF"/>
    <property type="match status" value="1"/>
</dbReference>
<dbReference type="Gene3D" id="3.40.50.2300">
    <property type="match status" value="2"/>
</dbReference>
<comment type="caution">
    <text evidence="7">The sequence shown here is derived from an EMBL/GenBank/DDBJ whole genome shotgun (WGS) entry which is preliminary data.</text>
</comment>
<sequence>MDKFQRLFYTKMRDSYDRFTSSNEPITQRDIYQFVHSIKGTAGTIGLPEWSTIAENLLADIREEDTKTWTSEEAARLLSIFVQLIPTQEAPQPKTEHPPLPVERKEESETDKPLILLVDDDLDLLMILKEVLEGQGWLVLATDDPDKGFAWFYEMRPDCVISDIVMKQSGFDFLQQIAPHMDVSLVPKVLMSGNIDKETRLRAYEAGVDDFIPKPIDLDEFIARVGRLLRKRKQVVKLLLLDELTGAYNTSFLHQQYELQRLSLAGEPFACCSLAVLDIDGFGAINERYGHQAGDRLLQWLAATIQSRLRKDELLARGFADQFLLWLPGRSENEATPFVQELQGLIADSVHEHPAGSFSVTVSAGVSAIAPDVSLDDNVHAVVSAMQDSKRPKRLNIAIVDDDALLRNVLSKQISDLEELNQIDIRCFEDGEHFFQDPWHAGRGKYLLILDRMMPRMNGAEVLGRIRADYPKRDYLIMMLTGVDDEREVAEAMRAGADDYLTKPFSLVELEARVRRLVRGMA</sequence>
<evidence type="ECO:0000313" key="8">
    <source>
        <dbReference type="Proteomes" id="UP000812277"/>
    </source>
</evidence>
<evidence type="ECO:0000259" key="6">
    <source>
        <dbReference type="PROSITE" id="PS50894"/>
    </source>
</evidence>
<dbReference type="PROSITE" id="PS50887">
    <property type="entry name" value="GGDEF"/>
    <property type="match status" value="1"/>
</dbReference>
<dbReference type="InterPro" id="IPR001789">
    <property type="entry name" value="Sig_transdc_resp-reg_receiver"/>
</dbReference>
<dbReference type="InterPro" id="IPR011006">
    <property type="entry name" value="CheY-like_superfamily"/>
</dbReference>
<evidence type="ECO:0000256" key="2">
    <source>
        <dbReference type="PROSITE-ProRule" id="PRU00110"/>
    </source>
</evidence>
<protein>
    <submittedName>
        <fullName evidence="7">Response regulator</fullName>
    </submittedName>
</protein>
<evidence type="ECO:0000256" key="3">
    <source>
        <dbReference type="PROSITE-ProRule" id="PRU00169"/>
    </source>
</evidence>
<feature type="modified residue" description="Phosphohistidine" evidence="2">
    <location>
        <position position="36"/>
    </location>
</feature>
<dbReference type="InterPro" id="IPR036641">
    <property type="entry name" value="HPT_dom_sf"/>
</dbReference>
<dbReference type="InterPro" id="IPR000160">
    <property type="entry name" value="GGDEF_dom"/>
</dbReference>
<organism evidence="7 8">
    <name type="scientific">Paenibacillus oenotherae</name>
    <dbReference type="NCBI Taxonomy" id="1435645"/>
    <lineage>
        <taxon>Bacteria</taxon>
        <taxon>Bacillati</taxon>
        <taxon>Bacillota</taxon>
        <taxon>Bacilli</taxon>
        <taxon>Bacillales</taxon>
        <taxon>Paenibacillaceae</taxon>
        <taxon>Paenibacillus</taxon>
    </lineage>
</organism>
<accession>A0ABS7DAR5</accession>
<evidence type="ECO:0000259" key="4">
    <source>
        <dbReference type="PROSITE" id="PS50110"/>
    </source>
</evidence>
<dbReference type="InterPro" id="IPR008207">
    <property type="entry name" value="Sig_transdc_His_kin_Hpt_dom"/>
</dbReference>
<name>A0ABS7DAR5_9BACL</name>
<proteinExistence type="predicted"/>
<dbReference type="Gene3D" id="3.30.70.270">
    <property type="match status" value="1"/>
</dbReference>
<reference evidence="7 8" key="1">
    <citation type="submission" date="2021-07" db="EMBL/GenBank/DDBJ databases">
        <title>Paenibacillus radiodurans sp. nov., isolated from the southeastern edge of Tengger Desert.</title>
        <authorList>
            <person name="Zhang G."/>
        </authorList>
    </citation>
    <scope>NUCLEOTIDE SEQUENCE [LARGE SCALE GENOMIC DNA]</scope>
    <source>
        <strain evidence="7 8">DT7-4</strain>
    </source>
</reference>
<feature type="domain" description="Response regulatory" evidence="4">
    <location>
        <begin position="114"/>
        <end position="229"/>
    </location>
</feature>
<feature type="modified residue" description="4-aspartylphosphate" evidence="3">
    <location>
        <position position="163"/>
    </location>
</feature>
<dbReference type="SMART" id="SM00267">
    <property type="entry name" value="GGDEF"/>
    <property type="match status" value="1"/>
</dbReference>
<dbReference type="PROSITE" id="PS50894">
    <property type="entry name" value="HPT"/>
    <property type="match status" value="1"/>
</dbReference>
<dbReference type="CDD" id="cd01949">
    <property type="entry name" value="GGDEF"/>
    <property type="match status" value="1"/>
</dbReference>